<keyword evidence="3" id="KW-0833">Ubl conjugation pathway</keyword>
<evidence type="ECO:0000256" key="5">
    <source>
        <dbReference type="SAM" id="MobiDB-lite"/>
    </source>
</evidence>
<keyword evidence="2" id="KW-0498">Mitosis</keyword>
<dbReference type="Proteomes" id="UP001189429">
    <property type="component" value="Unassembled WGS sequence"/>
</dbReference>
<evidence type="ECO:0000313" key="8">
    <source>
        <dbReference type="Proteomes" id="UP001189429"/>
    </source>
</evidence>
<feature type="region of interest" description="Disordered" evidence="5">
    <location>
        <begin position="263"/>
        <end position="287"/>
    </location>
</feature>
<comment type="caution">
    <text evidence="7">The sequence shown here is derived from an EMBL/GenBank/DDBJ whole genome shotgun (WGS) entry which is preliminary data.</text>
</comment>
<keyword evidence="4" id="KW-0131">Cell cycle</keyword>
<evidence type="ECO:0000256" key="3">
    <source>
        <dbReference type="ARBA" id="ARBA00022786"/>
    </source>
</evidence>
<organism evidence="7 8">
    <name type="scientific">Prorocentrum cordatum</name>
    <dbReference type="NCBI Taxonomy" id="2364126"/>
    <lineage>
        <taxon>Eukaryota</taxon>
        <taxon>Sar</taxon>
        <taxon>Alveolata</taxon>
        <taxon>Dinophyceae</taxon>
        <taxon>Prorocentrales</taxon>
        <taxon>Prorocentraceae</taxon>
        <taxon>Prorocentrum</taxon>
    </lineage>
</organism>
<dbReference type="SUPFAM" id="SSF69322">
    <property type="entry name" value="Tricorn protease domain 2"/>
    <property type="match status" value="1"/>
</dbReference>
<proteinExistence type="predicted"/>
<reference evidence="7" key="1">
    <citation type="submission" date="2023-10" db="EMBL/GenBank/DDBJ databases">
        <authorList>
            <person name="Chen Y."/>
            <person name="Shah S."/>
            <person name="Dougan E. K."/>
            <person name="Thang M."/>
            <person name="Chan C."/>
        </authorList>
    </citation>
    <scope>NUCLEOTIDE SEQUENCE [LARGE SCALE GENOMIC DNA]</scope>
</reference>
<feature type="non-terminal residue" evidence="7">
    <location>
        <position position="307"/>
    </location>
</feature>
<protein>
    <recommendedName>
        <fullName evidence="6">Anaphase-promoting complex subunit 4-like WD40 domain-containing protein</fullName>
    </recommendedName>
</protein>
<feature type="domain" description="Anaphase-promoting complex subunit 4-like WD40" evidence="6">
    <location>
        <begin position="28"/>
        <end position="119"/>
    </location>
</feature>
<accession>A0ABN9VLM0</accession>
<dbReference type="Pfam" id="PF12894">
    <property type="entry name" value="ANAPC4_WD40"/>
    <property type="match status" value="1"/>
</dbReference>
<gene>
    <name evidence="7" type="ORF">PCOR1329_LOCUS59151</name>
</gene>
<evidence type="ECO:0000256" key="1">
    <source>
        <dbReference type="ARBA" id="ARBA00022618"/>
    </source>
</evidence>
<dbReference type="InterPro" id="IPR024789">
    <property type="entry name" value="APC4"/>
</dbReference>
<keyword evidence="8" id="KW-1185">Reference proteome</keyword>
<dbReference type="InterPro" id="IPR024977">
    <property type="entry name" value="Apc4-like_WD40_dom"/>
</dbReference>
<name>A0ABN9VLM0_9DINO</name>
<dbReference type="Gene3D" id="2.130.10.10">
    <property type="entry name" value="YVTN repeat-like/Quinoprotein amine dehydrogenase"/>
    <property type="match status" value="1"/>
</dbReference>
<dbReference type="PANTHER" id="PTHR13260:SF0">
    <property type="entry name" value="ANAPHASE-PROMOTING COMPLEX SUBUNIT 4"/>
    <property type="match status" value="1"/>
</dbReference>
<feature type="compositionally biased region" description="Low complexity" evidence="5">
    <location>
        <begin position="263"/>
        <end position="277"/>
    </location>
</feature>
<dbReference type="InterPro" id="IPR015943">
    <property type="entry name" value="WD40/YVTN_repeat-like_dom_sf"/>
</dbReference>
<keyword evidence="1" id="KW-0132">Cell division</keyword>
<dbReference type="PANTHER" id="PTHR13260">
    <property type="entry name" value="ANAPHASE PROMOTING COMPLEX SUBUNIT 4 APC4"/>
    <property type="match status" value="1"/>
</dbReference>
<evidence type="ECO:0000313" key="7">
    <source>
        <dbReference type="EMBL" id="CAK0874171.1"/>
    </source>
</evidence>
<evidence type="ECO:0000259" key="6">
    <source>
        <dbReference type="Pfam" id="PF12894"/>
    </source>
</evidence>
<evidence type="ECO:0000256" key="2">
    <source>
        <dbReference type="ARBA" id="ARBA00022776"/>
    </source>
</evidence>
<evidence type="ECO:0000256" key="4">
    <source>
        <dbReference type="ARBA" id="ARBA00023306"/>
    </source>
</evidence>
<dbReference type="EMBL" id="CAUYUJ010017366">
    <property type="protein sequence ID" value="CAK0874171.1"/>
    <property type="molecule type" value="Genomic_DNA"/>
</dbReference>
<sequence>MAGDAPSPRPCSFQVQSDRSASDLEAFEWNPSMDLLACLTTPPDSSMVVYRLLSEDQSPKLLSEKITGIGSALAWSPCGRRIAVGDCLGGVSIYDGESGAVLRSSRLHTRPVVALSWVSAETAGGQAAVPSWPLALPPLLPVPSAPSNMYACALDADPELDDGGGAFTLLASVDDSGLAVVSAGGTLALQAVPLFPEQAAVPSPVRLGCQSPASPAPLSPAAALSAAGVSNGERPARGSRRPRACRLSPDLRCLAVLLGPPATSSSSAPRSPLSELPVAQQSSPGGTCLSSQVSGCGNAAPWAASAG</sequence>